<comment type="caution">
    <text evidence="1">The sequence shown here is derived from an EMBL/GenBank/DDBJ whole genome shotgun (WGS) entry which is preliminary data.</text>
</comment>
<evidence type="ECO:0000313" key="2">
    <source>
        <dbReference type="Proteomes" id="UP000807716"/>
    </source>
</evidence>
<dbReference type="OrthoDB" id="2433906at2759"/>
<dbReference type="AlphaFoldDB" id="A0A9P6TXS7"/>
<evidence type="ECO:0000313" key="1">
    <source>
        <dbReference type="EMBL" id="KAG0251779.1"/>
    </source>
</evidence>
<name>A0A9P6TXS7_9FUNG</name>
<gene>
    <name evidence="1" type="ORF">DFQ27_008561</name>
</gene>
<sequence length="161" mass="18231">MLATTTATSRRPCRIYGEHECLVNLDVKRKAVYPSTLQHRRWLEMRKNEKFKKSTMHASAGSSDNKQTQTLSISEIESLLPPIRGGNAVFGAHMGHCNTYSQVLDDFYNGGDNFSKRQVGYKRAGVAEFKRLAGSLFRIVGCAETRVQQKNRIDKYSRLSI</sequence>
<dbReference type="EMBL" id="JAAAJB010000720">
    <property type="protein sequence ID" value="KAG0251779.1"/>
    <property type="molecule type" value="Genomic_DNA"/>
</dbReference>
<proteinExistence type="predicted"/>
<reference evidence="1" key="1">
    <citation type="journal article" date="2020" name="Fungal Divers.">
        <title>Resolving the Mortierellaceae phylogeny through synthesis of multi-gene phylogenetics and phylogenomics.</title>
        <authorList>
            <person name="Vandepol N."/>
            <person name="Liber J."/>
            <person name="Desiro A."/>
            <person name="Na H."/>
            <person name="Kennedy M."/>
            <person name="Barry K."/>
            <person name="Grigoriev I.V."/>
            <person name="Miller A.N."/>
            <person name="O'Donnell K."/>
            <person name="Stajich J.E."/>
            <person name="Bonito G."/>
        </authorList>
    </citation>
    <scope>NUCLEOTIDE SEQUENCE</scope>
    <source>
        <strain evidence="1">BC1065</strain>
    </source>
</reference>
<organism evidence="1 2">
    <name type="scientific">Actinomortierella ambigua</name>
    <dbReference type="NCBI Taxonomy" id="1343610"/>
    <lineage>
        <taxon>Eukaryota</taxon>
        <taxon>Fungi</taxon>
        <taxon>Fungi incertae sedis</taxon>
        <taxon>Mucoromycota</taxon>
        <taxon>Mortierellomycotina</taxon>
        <taxon>Mortierellomycetes</taxon>
        <taxon>Mortierellales</taxon>
        <taxon>Mortierellaceae</taxon>
        <taxon>Actinomortierella</taxon>
    </lineage>
</organism>
<dbReference type="Proteomes" id="UP000807716">
    <property type="component" value="Unassembled WGS sequence"/>
</dbReference>
<accession>A0A9P6TXS7</accession>
<protein>
    <submittedName>
        <fullName evidence="1">Uncharacterized protein</fullName>
    </submittedName>
</protein>
<keyword evidence="2" id="KW-1185">Reference proteome</keyword>